<comment type="caution">
    <text evidence="3">The sequence shown here is derived from an EMBL/GenBank/DDBJ whole genome shotgun (WGS) entry which is preliminary data.</text>
</comment>
<evidence type="ECO:0000313" key="4">
    <source>
        <dbReference type="Proteomes" id="UP000524246"/>
    </source>
</evidence>
<dbReference type="AlphaFoldDB" id="A0A7X9FQB3"/>
<dbReference type="CDD" id="cd00254">
    <property type="entry name" value="LT-like"/>
    <property type="match status" value="1"/>
</dbReference>
<protein>
    <submittedName>
        <fullName evidence="3">Lytic transglycosylase domain-containing protein</fullName>
    </submittedName>
</protein>
<dbReference type="PANTHER" id="PTHR37423:SF2">
    <property type="entry name" value="MEMBRANE-BOUND LYTIC MUREIN TRANSGLYCOSYLASE C"/>
    <property type="match status" value="1"/>
</dbReference>
<name>A0A7X9FQB3_9DELT</name>
<accession>A0A7X9FQB3</accession>
<reference evidence="3 4" key="1">
    <citation type="journal article" date="2020" name="Biotechnol. Biofuels">
        <title>New insights from the biogas microbiome by comprehensive genome-resolved metagenomics of nearly 1600 species originating from multiple anaerobic digesters.</title>
        <authorList>
            <person name="Campanaro S."/>
            <person name="Treu L."/>
            <person name="Rodriguez-R L.M."/>
            <person name="Kovalovszki A."/>
            <person name="Ziels R.M."/>
            <person name="Maus I."/>
            <person name="Zhu X."/>
            <person name="Kougias P.G."/>
            <person name="Basile A."/>
            <person name="Luo G."/>
            <person name="Schluter A."/>
            <person name="Konstantinidis K.T."/>
            <person name="Angelidaki I."/>
        </authorList>
    </citation>
    <scope>NUCLEOTIDE SEQUENCE [LARGE SCALE GENOMIC DNA]</scope>
    <source>
        <strain evidence="3">AS27yjCOA_65</strain>
    </source>
</reference>
<dbReference type="Proteomes" id="UP000524246">
    <property type="component" value="Unassembled WGS sequence"/>
</dbReference>
<feature type="domain" description="Transglycosylase SLT" evidence="2">
    <location>
        <begin position="20"/>
        <end position="118"/>
    </location>
</feature>
<evidence type="ECO:0000256" key="1">
    <source>
        <dbReference type="ARBA" id="ARBA00007734"/>
    </source>
</evidence>
<dbReference type="InterPro" id="IPR008258">
    <property type="entry name" value="Transglycosylase_SLT_dom_1"/>
</dbReference>
<evidence type="ECO:0000313" key="3">
    <source>
        <dbReference type="EMBL" id="NMC61931.1"/>
    </source>
</evidence>
<dbReference type="EMBL" id="JAAZON010000083">
    <property type="protein sequence ID" value="NMC61931.1"/>
    <property type="molecule type" value="Genomic_DNA"/>
</dbReference>
<dbReference type="InterPro" id="IPR023346">
    <property type="entry name" value="Lysozyme-like_dom_sf"/>
</dbReference>
<dbReference type="SUPFAM" id="SSF53955">
    <property type="entry name" value="Lysozyme-like"/>
    <property type="match status" value="1"/>
</dbReference>
<dbReference type="GO" id="GO:0016020">
    <property type="term" value="C:membrane"/>
    <property type="evidence" value="ECO:0007669"/>
    <property type="project" value="InterPro"/>
</dbReference>
<comment type="similarity">
    <text evidence="1">Belongs to the transglycosylase Slt family.</text>
</comment>
<dbReference type="GO" id="GO:0000270">
    <property type="term" value="P:peptidoglycan metabolic process"/>
    <property type="evidence" value="ECO:0007669"/>
    <property type="project" value="InterPro"/>
</dbReference>
<dbReference type="InterPro" id="IPR000189">
    <property type="entry name" value="Transglyc_AS"/>
</dbReference>
<evidence type="ECO:0000259" key="2">
    <source>
        <dbReference type="Pfam" id="PF01464"/>
    </source>
</evidence>
<dbReference type="Gene3D" id="1.10.530.10">
    <property type="match status" value="1"/>
</dbReference>
<dbReference type="PANTHER" id="PTHR37423">
    <property type="entry name" value="SOLUBLE LYTIC MUREIN TRANSGLYCOSYLASE-RELATED"/>
    <property type="match status" value="1"/>
</dbReference>
<gene>
    <name evidence="3" type="ORF">GYA55_02055</name>
</gene>
<dbReference type="PROSITE" id="PS00922">
    <property type="entry name" value="TRANSGLYCOSYLASE"/>
    <property type="match status" value="1"/>
</dbReference>
<organism evidence="3 4">
    <name type="scientific">SAR324 cluster bacterium</name>
    <dbReference type="NCBI Taxonomy" id="2024889"/>
    <lineage>
        <taxon>Bacteria</taxon>
        <taxon>Deltaproteobacteria</taxon>
        <taxon>SAR324 cluster</taxon>
    </lineage>
</organism>
<sequence>MKGYRKIFNGEKLSRRYWDVIERAASRYGLERHLIQAVIHVESYFDPFAVSPKGACGLMQLMPDTARMLRVKNSFEAEANVMGGTRYLAFLLRRFRGNLRYALAAYNAGEGAVEKYNGIPPYDETLAYVDEVLRMKKRYEVFANG</sequence>
<dbReference type="GO" id="GO:0008933">
    <property type="term" value="F:peptidoglycan lytic transglycosylase activity"/>
    <property type="evidence" value="ECO:0007669"/>
    <property type="project" value="InterPro"/>
</dbReference>
<proteinExistence type="inferred from homology"/>
<dbReference type="Pfam" id="PF01464">
    <property type="entry name" value="SLT"/>
    <property type="match status" value="1"/>
</dbReference>